<comment type="caution">
    <text evidence="2">The sequence shown here is derived from an EMBL/GenBank/DDBJ whole genome shotgun (WGS) entry which is preliminary data.</text>
</comment>
<reference evidence="2" key="1">
    <citation type="submission" date="2020-04" db="EMBL/GenBank/DDBJ databases">
        <authorList>
            <person name="Alioto T."/>
            <person name="Alioto T."/>
            <person name="Gomez Garrido J."/>
        </authorList>
    </citation>
    <scope>NUCLEOTIDE SEQUENCE</scope>
    <source>
        <strain evidence="2">A484AB</strain>
    </source>
</reference>
<protein>
    <submittedName>
        <fullName evidence="2">Uncharacterized protein</fullName>
    </submittedName>
</protein>
<evidence type="ECO:0000313" key="3">
    <source>
        <dbReference type="Proteomes" id="UP001152795"/>
    </source>
</evidence>
<dbReference type="Proteomes" id="UP001152795">
    <property type="component" value="Unassembled WGS sequence"/>
</dbReference>
<proteinExistence type="predicted"/>
<feature type="region of interest" description="Disordered" evidence="1">
    <location>
        <begin position="70"/>
        <end position="94"/>
    </location>
</feature>
<organism evidence="2 3">
    <name type="scientific">Paramuricea clavata</name>
    <name type="common">Red gorgonian</name>
    <name type="synonym">Violescent sea-whip</name>
    <dbReference type="NCBI Taxonomy" id="317549"/>
    <lineage>
        <taxon>Eukaryota</taxon>
        <taxon>Metazoa</taxon>
        <taxon>Cnidaria</taxon>
        <taxon>Anthozoa</taxon>
        <taxon>Octocorallia</taxon>
        <taxon>Malacalcyonacea</taxon>
        <taxon>Plexauridae</taxon>
        <taxon>Paramuricea</taxon>
    </lineage>
</organism>
<dbReference type="AlphaFoldDB" id="A0A6S7IUJ1"/>
<accession>A0A6S7IUJ1</accession>
<evidence type="ECO:0000313" key="2">
    <source>
        <dbReference type="EMBL" id="CAB4023044.1"/>
    </source>
</evidence>
<dbReference type="EMBL" id="CACRXK020012285">
    <property type="protein sequence ID" value="CAB4023044.1"/>
    <property type="molecule type" value="Genomic_DNA"/>
</dbReference>
<sequence length="169" mass="19899">MAPFRSPDTKHDIALAQEVSAAKPVGSQDWEIIATRSGTEEDYGELSQLLEDISTYRRDCIEAKQIQKERKMKKEEADRKQAEHIRNSAMGNLGCTKKKKKFSSMSALEMLSDKYRKKTELKEKELNVRMSDLEFEKQKFNLELEERKQRHKMETEERQEMVELLKQKL</sequence>
<name>A0A6S7IUJ1_PARCT</name>
<feature type="compositionally biased region" description="Basic and acidic residues" evidence="1">
    <location>
        <begin position="70"/>
        <end position="86"/>
    </location>
</feature>
<keyword evidence="3" id="KW-1185">Reference proteome</keyword>
<gene>
    <name evidence="2" type="ORF">PACLA_8A000925</name>
</gene>
<evidence type="ECO:0000256" key="1">
    <source>
        <dbReference type="SAM" id="MobiDB-lite"/>
    </source>
</evidence>